<dbReference type="Proteomes" id="UP001153620">
    <property type="component" value="Chromosome 1"/>
</dbReference>
<dbReference type="PROSITE" id="PS51698">
    <property type="entry name" value="U_BOX"/>
    <property type="match status" value="1"/>
</dbReference>
<dbReference type="GO" id="GO:0045862">
    <property type="term" value="P:positive regulation of proteolysis"/>
    <property type="evidence" value="ECO:0007669"/>
    <property type="project" value="TreeGrafter"/>
</dbReference>
<keyword evidence="12" id="KW-1185">Reference proteome</keyword>
<dbReference type="SUPFAM" id="SSF57850">
    <property type="entry name" value="RING/U-box"/>
    <property type="match status" value="1"/>
</dbReference>
<dbReference type="GO" id="GO:0030018">
    <property type="term" value="C:Z disc"/>
    <property type="evidence" value="ECO:0007669"/>
    <property type="project" value="TreeGrafter"/>
</dbReference>
<organism evidence="11 12">
    <name type="scientific">Chironomus riparius</name>
    <dbReference type="NCBI Taxonomy" id="315576"/>
    <lineage>
        <taxon>Eukaryota</taxon>
        <taxon>Metazoa</taxon>
        <taxon>Ecdysozoa</taxon>
        <taxon>Arthropoda</taxon>
        <taxon>Hexapoda</taxon>
        <taxon>Insecta</taxon>
        <taxon>Pterygota</taxon>
        <taxon>Neoptera</taxon>
        <taxon>Endopterygota</taxon>
        <taxon>Diptera</taxon>
        <taxon>Nematocera</taxon>
        <taxon>Chironomoidea</taxon>
        <taxon>Chironomidae</taxon>
        <taxon>Chironominae</taxon>
        <taxon>Chironomus</taxon>
    </lineage>
</organism>
<dbReference type="OrthoDB" id="629492at2759"/>
<evidence type="ECO:0000256" key="3">
    <source>
        <dbReference type="ARBA" id="ARBA00022679"/>
    </source>
</evidence>
<dbReference type="PANTHER" id="PTHR46803:SF2">
    <property type="entry name" value="E3 UBIQUITIN-PROTEIN LIGASE CHIP"/>
    <property type="match status" value="1"/>
</dbReference>
<dbReference type="InterPro" id="IPR019734">
    <property type="entry name" value="TPR_rpt"/>
</dbReference>
<dbReference type="SUPFAM" id="SSF48452">
    <property type="entry name" value="TPR-like"/>
    <property type="match status" value="1"/>
</dbReference>
<comment type="catalytic activity">
    <reaction evidence="1">
        <text>S-ubiquitinyl-[E2 ubiquitin-conjugating enzyme]-L-cysteine + [acceptor protein]-L-lysine = [E2 ubiquitin-conjugating enzyme]-L-cysteine + N(6)-ubiquitinyl-[acceptor protein]-L-lysine.</text>
        <dbReference type="EC" id="2.3.2.27"/>
    </reaction>
</comment>
<dbReference type="GO" id="GO:0006515">
    <property type="term" value="P:protein quality control for misfolded or incompletely synthesized proteins"/>
    <property type="evidence" value="ECO:0007669"/>
    <property type="project" value="TreeGrafter"/>
</dbReference>
<dbReference type="SMART" id="SM00028">
    <property type="entry name" value="TPR"/>
    <property type="match status" value="3"/>
</dbReference>
<keyword evidence="4" id="KW-0677">Repeat</keyword>
<sequence length="285" mass="33308">MSKPAAQLSDVELKDHGNKLFAARKYDDAISCYNKAIIKNPNNPTYFTNRALCYIKLKRYEAACQDCRRALDMDNNLIKGHFFLGLSLMELEAFDEAIKHLQRAQDLGKEQKLNFGDDIASQLRLARKKRWNLLEEKRIQQEIELQSYLNRLIKKDLEERLEKLKIDENLSDDGKKEAANDAEQQCENYSTELNSLFAKIDDRRRKREVPDYLCGKISFEILQEPVITPSGITYERKDIEEHLQRVGHFDPVTRVPLSVEQLIPNYSMKEVVDGFVQENEWSLEY</sequence>
<dbReference type="SMART" id="SM00504">
    <property type="entry name" value="Ubox"/>
    <property type="match status" value="1"/>
</dbReference>
<evidence type="ECO:0000256" key="9">
    <source>
        <dbReference type="PROSITE-ProRule" id="PRU00339"/>
    </source>
</evidence>
<dbReference type="EMBL" id="OU895877">
    <property type="protein sequence ID" value="CAG9797522.1"/>
    <property type="molecule type" value="Genomic_DNA"/>
</dbReference>
<gene>
    <name evidence="11" type="ORF">CHIRRI_LOCUS520</name>
</gene>
<evidence type="ECO:0000256" key="5">
    <source>
        <dbReference type="ARBA" id="ARBA00022786"/>
    </source>
</evidence>
<evidence type="ECO:0000256" key="2">
    <source>
        <dbReference type="ARBA" id="ARBA00012483"/>
    </source>
</evidence>
<dbReference type="InterPro" id="IPR013083">
    <property type="entry name" value="Znf_RING/FYVE/PHD"/>
</dbReference>
<keyword evidence="6 9" id="KW-0802">TPR repeat</keyword>
<protein>
    <recommendedName>
        <fullName evidence="7">E3 ubiquitin-protein ligase CHIP</fullName>
        <ecNumber evidence="2">2.3.2.27</ecNumber>
    </recommendedName>
    <alternativeName>
        <fullName evidence="8">RING-type E3 ubiquitin transferase CHIP</fullName>
    </alternativeName>
</protein>
<feature type="domain" description="U-box" evidence="10">
    <location>
        <begin position="208"/>
        <end position="282"/>
    </location>
</feature>
<dbReference type="GO" id="GO:0000209">
    <property type="term" value="P:protein polyubiquitination"/>
    <property type="evidence" value="ECO:0007669"/>
    <property type="project" value="TreeGrafter"/>
</dbReference>
<dbReference type="Pfam" id="PF18391">
    <property type="entry name" value="CHIP_TPR_N"/>
    <property type="match status" value="1"/>
</dbReference>
<evidence type="ECO:0000313" key="11">
    <source>
        <dbReference type="EMBL" id="CAG9797522.1"/>
    </source>
</evidence>
<dbReference type="Pfam" id="PF12895">
    <property type="entry name" value="ANAPC3"/>
    <property type="match status" value="1"/>
</dbReference>
<dbReference type="GO" id="GO:0043161">
    <property type="term" value="P:proteasome-mediated ubiquitin-dependent protein catabolic process"/>
    <property type="evidence" value="ECO:0007669"/>
    <property type="project" value="TreeGrafter"/>
</dbReference>
<evidence type="ECO:0000256" key="1">
    <source>
        <dbReference type="ARBA" id="ARBA00000900"/>
    </source>
</evidence>
<evidence type="ECO:0000256" key="6">
    <source>
        <dbReference type="ARBA" id="ARBA00022803"/>
    </source>
</evidence>
<dbReference type="Gene3D" id="6.10.140.2020">
    <property type="match status" value="1"/>
</dbReference>
<dbReference type="PANTHER" id="PTHR46803">
    <property type="entry name" value="E3 UBIQUITIN-PROTEIN LIGASE CHIP"/>
    <property type="match status" value="1"/>
</dbReference>
<evidence type="ECO:0000259" key="10">
    <source>
        <dbReference type="PROSITE" id="PS51698"/>
    </source>
</evidence>
<dbReference type="PROSITE" id="PS50005">
    <property type="entry name" value="TPR"/>
    <property type="match status" value="1"/>
</dbReference>
<accession>A0A9N9WJ93</accession>
<reference evidence="11" key="1">
    <citation type="submission" date="2022-01" db="EMBL/GenBank/DDBJ databases">
        <authorList>
            <person name="King R."/>
        </authorList>
    </citation>
    <scope>NUCLEOTIDE SEQUENCE</scope>
</reference>
<dbReference type="GO" id="GO:0051087">
    <property type="term" value="F:protein-folding chaperone binding"/>
    <property type="evidence" value="ECO:0007669"/>
    <property type="project" value="TreeGrafter"/>
</dbReference>
<proteinExistence type="predicted"/>
<dbReference type="AlphaFoldDB" id="A0A9N9WJ93"/>
<reference evidence="11" key="2">
    <citation type="submission" date="2022-10" db="EMBL/GenBank/DDBJ databases">
        <authorList>
            <consortium name="ENA_rothamsted_submissions"/>
            <consortium name="culmorum"/>
            <person name="King R."/>
        </authorList>
    </citation>
    <scope>NUCLEOTIDE SEQUENCE</scope>
</reference>
<dbReference type="CDD" id="cd16654">
    <property type="entry name" value="RING-Ubox_CHIP"/>
    <property type="match status" value="1"/>
</dbReference>
<evidence type="ECO:0000256" key="7">
    <source>
        <dbReference type="ARBA" id="ARBA00044534"/>
    </source>
</evidence>
<evidence type="ECO:0000256" key="4">
    <source>
        <dbReference type="ARBA" id="ARBA00022737"/>
    </source>
</evidence>
<keyword evidence="5" id="KW-0833">Ubl conjugation pathway</keyword>
<dbReference type="Gene3D" id="3.30.40.10">
    <property type="entry name" value="Zinc/RING finger domain, C3HC4 (zinc finger)"/>
    <property type="match status" value="1"/>
</dbReference>
<dbReference type="InterPro" id="IPR011990">
    <property type="entry name" value="TPR-like_helical_dom_sf"/>
</dbReference>
<dbReference type="Gene3D" id="1.25.40.10">
    <property type="entry name" value="Tetratricopeptide repeat domain"/>
    <property type="match status" value="1"/>
</dbReference>
<dbReference type="FunFam" id="3.30.40.10:FF:000124">
    <property type="entry name" value="STIP1 homology and U box-containing protein 1"/>
    <property type="match status" value="1"/>
</dbReference>
<dbReference type="GO" id="GO:0071218">
    <property type="term" value="P:cellular response to misfolded protein"/>
    <property type="evidence" value="ECO:0007669"/>
    <property type="project" value="TreeGrafter"/>
</dbReference>
<dbReference type="Pfam" id="PF04564">
    <property type="entry name" value="U-box"/>
    <property type="match status" value="1"/>
</dbReference>
<keyword evidence="3" id="KW-0808">Transferase</keyword>
<dbReference type="GO" id="GO:0061630">
    <property type="term" value="F:ubiquitin protein ligase activity"/>
    <property type="evidence" value="ECO:0007669"/>
    <property type="project" value="UniProtKB-EC"/>
</dbReference>
<dbReference type="InterPro" id="IPR045202">
    <property type="entry name" value="CHIP_RING-Ubox"/>
</dbReference>
<dbReference type="InterPro" id="IPR003613">
    <property type="entry name" value="Ubox_domain"/>
</dbReference>
<name>A0A9N9WJ93_9DIPT</name>
<dbReference type="EC" id="2.3.2.27" evidence="2"/>
<dbReference type="InterPro" id="IPR041312">
    <property type="entry name" value="CHIP_TPR_N"/>
</dbReference>
<feature type="repeat" description="TPR" evidence="9">
    <location>
        <begin position="10"/>
        <end position="43"/>
    </location>
</feature>
<evidence type="ECO:0000313" key="12">
    <source>
        <dbReference type="Proteomes" id="UP001153620"/>
    </source>
</evidence>
<evidence type="ECO:0000256" key="8">
    <source>
        <dbReference type="ARBA" id="ARBA00044543"/>
    </source>
</evidence>